<dbReference type="RefSeq" id="WP_098246791.1">
    <property type="nucleotide sequence ID" value="NZ_CP022685.1"/>
</dbReference>
<feature type="compositionally biased region" description="Low complexity" evidence="1">
    <location>
        <begin position="479"/>
        <end position="526"/>
    </location>
</feature>
<feature type="region of interest" description="Disordered" evidence="1">
    <location>
        <begin position="252"/>
        <end position="294"/>
    </location>
</feature>
<dbReference type="Gene3D" id="2.60.120.200">
    <property type="match status" value="1"/>
</dbReference>
<feature type="region of interest" description="Disordered" evidence="1">
    <location>
        <begin position="205"/>
        <end position="227"/>
    </location>
</feature>
<evidence type="ECO:0000313" key="3">
    <source>
        <dbReference type="Proteomes" id="UP000221011"/>
    </source>
</evidence>
<feature type="compositionally biased region" description="Basic and acidic residues" evidence="1">
    <location>
        <begin position="213"/>
        <end position="227"/>
    </location>
</feature>
<feature type="compositionally biased region" description="Low complexity" evidence="1">
    <location>
        <begin position="253"/>
        <end position="280"/>
    </location>
</feature>
<keyword evidence="3" id="KW-1185">Reference proteome</keyword>
<sequence>MSNEQHLLKVYSDRTYLHTTTVRHQGTTVAFAMDDNRHLFYSVLDLSAHDETKGELDAAYWSENPLALRFPAEITEVGYAVAGATALPVVKRGGRTEAAAGERLGDDGGDGFLSVTARLTAAAPFQVLSDGTHLVVLHQSVGRDHGDAVFALAGGGSAGDAARADLAVDREGAKVPLVSDTRLCDRFLLAEGRLKPVLEVRYRRSRHRTRPHSAKDRLGTTDMEGRPFHEPTHELSFVRKAGSPPCCCRPPCTGSSAGSSSRTTTPVDASTPSTSSRARTVCSTPGVPGVHQPRPAHQDAVYERAPGTCPFTALPLVPVASAEGHAGTAMSFDGGDEDHAETAKHLDRSATDFTVEFWARRTATGGREDFVIGHGEHTGRDRRSLHIGFRADDTFAFGLYADDLGSAQPYADTDWHHWACVFERGTRQQIVHRDGVEVARRTATGAYEGVGSLVLGKGLWSTDARSSTRSGCGAGPAQGTRSSATGAPGSSGTSRVCWPTTASTRATRTGSTTRPTTPSTPNSGAA</sequence>
<organism evidence="2 3">
    <name type="scientific">Streptomyces formicae</name>
    <dbReference type="NCBI Taxonomy" id="1616117"/>
    <lineage>
        <taxon>Bacteria</taxon>
        <taxon>Bacillati</taxon>
        <taxon>Actinomycetota</taxon>
        <taxon>Actinomycetes</taxon>
        <taxon>Kitasatosporales</taxon>
        <taxon>Streptomycetaceae</taxon>
        <taxon>Streptomyces</taxon>
    </lineage>
</organism>
<evidence type="ECO:0000256" key="1">
    <source>
        <dbReference type="SAM" id="MobiDB-lite"/>
    </source>
</evidence>
<gene>
    <name evidence="2" type="ORF">KY5_7923c</name>
</gene>
<dbReference type="SUPFAM" id="SSF49899">
    <property type="entry name" value="Concanavalin A-like lectins/glucanases"/>
    <property type="match status" value="1"/>
</dbReference>
<feature type="region of interest" description="Disordered" evidence="1">
    <location>
        <begin position="465"/>
        <end position="526"/>
    </location>
</feature>
<dbReference type="Pfam" id="PF13385">
    <property type="entry name" value="Laminin_G_3"/>
    <property type="match status" value="1"/>
</dbReference>
<name>A0A291QMJ6_9ACTN</name>
<protein>
    <submittedName>
        <fullName evidence="2">Multidomain protein with s-layer homology region, glug motif, ig motif, i-set domain, pkd domain</fullName>
    </submittedName>
</protein>
<dbReference type="InterPro" id="IPR013320">
    <property type="entry name" value="ConA-like_dom_sf"/>
</dbReference>
<dbReference type="EMBL" id="CP022685">
    <property type="protein sequence ID" value="ATL32941.1"/>
    <property type="molecule type" value="Genomic_DNA"/>
</dbReference>
<dbReference type="KEGG" id="sfk:KY5_7923c"/>
<evidence type="ECO:0000313" key="2">
    <source>
        <dbReference type="EMBL" id="ATL32941.1"/>
    </source>
</evidence>
<reference evidence="2 3" key="1">
    <citation type="submission" date="2017-08" db="EMBL/GenBank/DDBJ databases">
        <title>Complete Genome Sequence of Streptomyces formicae KY5, the formicamycin producer.</title>
        <authorList>
            <person name="Holmes N.A."/>
            <person name="Devine R."/>
            <person name="Qin Z."/>
            <person name="Seipke R.F."/>
            <person name="Wilkinson B."/>
            <person name="Hutchings M.I."/>
        </authorList>
    </citation>
    <scope>NUCLEOTIDE SEQUENCE [LARGE SCALE GENOMIC DNA]</scope>
    <source>
        <strain evidence="2 3">KY5</strain>
    </source>
</reference>
<dbReference type="Proteomes" id="UP000221011">
    <property type="component" value="Chromosome"/>
</dbReference>
<accession>A0A291QMJ6</accession>
<proteinExistence type="predicted"/>
<dbReference type="AlphaFoldDB" id="A0A291QMJ6"/>